<feature type="transmembrane region" description="Helical" evidence="2">
    <location>
        <begin position="326"/>
        <end position="346"/>
    </location>
</feature>
<proteinExistence type="predicted"/>
<evidence type="ECO:0000313" key="3">
    <source>
        <dbReference type="EMBL" id="KAK6124682.1"/>
    </source>
</evidence>
<organism evidence="3 4">
    <name type="scientific">Rehmannia glutinosa</name>
    <name type="common">Chinese foxglove</name>
    <dbReference type="NCBI Taxonomy" id="99300"/>
    <lineage>
        <taxon>Eukaryota</taxon>
        <taxon>Viridiplantae</taxon>
        <taxon>Streptophyta</taxon>
        <taxon>Embryophyta</taxon>
        <taxon>Tracheophyta</taxon>
        <taxon>Spermatophyta</taxon>
        <taxon>Magnoliopsida</taxon>
        <taxon>eudicotyledons</taxon>
        <taxon>Gunneridae</taxon>
        <taxon>Pentapetalae</taxon>
        <taxon>asterids</taxon>
        <taxon>lamiids</taxon>
        <taxon>Lamiales</taxon>
        <taxon>Orobanchaceae</taxon>
        <taxon>Rehmannieae</taxon>
        <taxon>Rehmannia</taxon>
    </lineage>
</organism>
<comment type="caution">
    <text evidence="3">The sequence shown here is derived from an EMBL/GenBank/DDBJ whole genome shotgun (WGS) entry which is preliminary data.</text>
</comment>
<sequence length="404" mass="44858">MDIQQSSFFSTSDSWTFSKSCSSPPFPRLIQSKILSIGKSRVTTLGFAESGGGDEFFLTFPIFEDEFDHALDLLEFFLPRPTLFDEFETVTDLIQIEKAPFRTSTRRISRRVGLGELYLQTLCDRVSDLELGLECLVREEKARKKKIKCTVGAALAQVTRRYGRNYGSSESLPVFFISCGDYSLTPSPCRIILLAVEFCCPLCNSSNTATVHLFIQCPIAVQTWKLAGLDLPILHFQQPSASLWARDFIQDSQSNVSEFFAVICNGIWYSRNKRIFDDHLPALIAIVTSAGSLLSSFHSANGWPERPSTALSESAFLQKAPPGTHVYFDGAISLSISVLVLVFLFARKMAPFFKASPRASPASMILKLPKLLRSGKQFSLPPLCIFKIYHSSETAGIIAAAKNP</sequence>
<dbReference type="EMBL" id="JABTTQ020002326">
    <property type="protein sequence ID" value="KAK6124682.1"/>
    <property type="molecule type" value="Genomic_DNA"/>
</dbReference>
<keyword evidence="2" id="KW-0472">Membrane</keyword>
<keyword evidence="2" id="KW-1133">Transmembrane helix</keyword>
<evidence type="ECO:0000313" key="4">
    <source>
        <dbReference type="Proteomes" id="UP001318860"/>
    </source>
</evidence>
<name>A0ABR0UPZ2_REHGL</name>
<keyword evidence="2" id="KW-0812">Transmembrane</keyword>
<evidence type="ECO:0000256" key="2">
    <source>
        <dbReference type="SAM" id="Phobius"/>
    </source>
</evidence>
<dbReference type="Proteomes" id="UP001318860">
    <property type="component" value="Unassembled WGS sequence"/>
</dbReference>
<feature type="region of interest" description="Disordered" evidence="1">
    <location>
        <begin position="1"/>
        <end position="22"/>
    </location>
</feature>
<gene>
    <name evidence="3" type="ORF">DH2020_041576</name>
</gene>
<keyword evidence="4" id="KW-1185">Reference proteome</keyword>
<evidence type="ECO:0000256" key="1">
    <source>
        <dbReference type="SAM" id="MobiDB-lite"/>
    </source>
</evidence>
<evidence type="ECO:0008006" key="5">
    <source>
        <dbReference type="Google" id="ProtNLM"/>
    </source>
</evidence>
<accession>A0ABR0UPZ2</accession>
<reference evidence="3 4" key="1">
    <citation type="journal article" date="2021" name="Comput. Struct. Biotechnol. J.">
        <title>De novo genome assembly of the potent medicinal plant Rehmannia glutinosa using nanopore technology.</title>
        <authorList>
            <person name="Ma L."/>
            <person name="Dong C."/>
            <person name="Song C."/>
            <person name="Wang X."/>
            <person name="Zheng X."/>
            <person name="Niu Y."/>
            <person name="Chen S."/>
            <person name="Feng W."/>
        </authorList>
    </citation>
    <scope>NUCLEOTIDE SEQUENCE [LARGE SCALE GENOMIC DNA]</scope>
    <source>
        <strain evidence="3">DH-2019</strain>
    </source>
</reference>
<protein>
    <recommendedName>
        <fullName evidence="5">Reverse transcriptase zinc-binding domain-containing protein</fullName>
    </recommendedName>
</protein>